<keyword evidence="1" id="KW-0695">RNA-directed DNA polymerase</keyword>
<keyword evidence="2" id="KW-1185">Reference proteome</keyword>
<sequence>MFYILSVEIFNGYQSAREYIPNSSDYWMCISPGVIPEDWIKSEFIALPKISSAKTCGDYRTISLMNHLLKMQREDQIAPNQFGFLNSLELILFYEVRK</sequence>
<dbReference type="AlphaFoldDB" id="A0A6G0YER1"/>
<organism evidence="1 2">
    <name type="scientific">Aphis craccivora</name>
    <name type="common">Cowpea aphid</name>
    <dbReference type="NCBI Taxonomy" id="307492"/>
    <lineage>
        <taxon>Eukaryota</taxon>
        <taxon>Metazoa</taxon>
        <taxon>Ecdysozoa</taxon>
        <taxon>Arthropoda</taxon>
        <taxon>Hexapoda</taxon>
        <taxon>Insecta</taxon>
        <taxon>Pterygota</taxon>
        <taxon>Neoptera</taxon>
        <taxon>Paraneoptera</taxon>
        <taxon>Hemiptera</taxon>
        <taxon>Sternorrhyncha</taxon>
        <taxon>Aphidomorpha</taxon>
        <taxon>Aphidoidea</taxon>
        <taxon>Aphididae</taxon>
        <taxon>Aphidini</taxon>
        <taxon>Aphis</taxon>
        <taxon>Aphis</taxon>
    </lineage>
</organism>
<keyword evidence="1" id="KW-0808">Transferase</keyword>
<dbReference type="GO" id="GO:0003964">
    <property type="term" value="F:RNA-directed DNA polymerase activity"/>
    <property type="evidence" value="ECO:0007669"/>
    <property type="project" value="UniProtKB-KW"/>
</dbReference>
<evidence type="ECO:0000313" key="1">
    <source>
        <dbReference type="EMBL" id="KAF0754265.1"/>
    </source>
</evidence>
<accession>A0A6G0YER1</accession>
<keyword evidence="1" id="KW-0548">Nucleotidyltransferase</keyword>
<comment type="caution">
    <text evidence="1">The sequence shown here is derived from an EMBL/GenBank/DDBJ whole genome shotgun (WGS) entry which is preliminary data.</text>
</comment>
<gene>
    <name evidence="1" type="ORF">FWK35_00018609</name>
</gene>
<dbReference type="OrthoDB" id="425681at2759"/>
<proteinExistence type="predicted"/>
<protein>
    <submittedName>
        <fullName evidence="1">LINE-1 reverse transcriptase</fullName>
    </submittedName>
</protein>
<name>A0A6G0YER1_APHCR</name>
<evidence type="ECO:0000313" key="2">
    <source>
        <dbReference type="Proteomes" id="UP000478052"/>
    </source>
</evidence>
<dbReference type="Proteomes" id="UP000478052">
    <property type="component" value="Unassembled WGS sequence"/>
</dbReference>
<dbReference type="EMBL" id="VUJU01004463">
    <property type="protein sequence ID" value="KAF0754265.1"/>
    <property type="molecule type" value="Genomic_DNA"/>
</dbReference>
<reference evidence="1 2" key="1">
    <citation type="submission" date="2019-08" db="EMBL/GenBank/DDBJ databases">
        <title>Whole genome of Aphis craccivora.</title>
        <authorList>
            <person name="Voronova N.V."/>
            <person name="Shulinski R.S."/>
            <person name="Bandarenka Y.V."/>
            <person name="Zhorov D.G."/>
            <person name="Warner D."/>
        </authorList>
    </citation>
    <scope>NUCLEOTIDE SEQUENCE [LARGE SCALE GENOMIC DNA]</scope>
    <source>
        <strain evidence="1">180601</strain>
        <tissue evidence="1">Whole Body</tissue>
    </source>
</reference>